<feature type="non-terminal residue" evidence="2">
    <location>
        <position position="89"/>
    </location>
</feature>
<proteinExistence type="predicted"/>
<comment type="caution">
    <text evidence="2">The sequence shown here is derived from an EMBL/GenBank/DDBJ whole genome shotgun (WGS) entry which is preliminary data.</text>
</comment>
<evidence type="ECO:0000313" key="2">
    <source>
        <dbReference type="EMBL" id="GAJ01145.1"/>
    </source>
</evidence>
<sequence>MEKPENEKISSGKQLPEENKKKNRDIPNKREVVRKIKKRHPKKKPYKIDIKIKKDKSAKIRQLTNLEKFEQGIDYISKNIENFLDEFPE</sequence>
<reference evidence="2" key="1">
    <citation type="journal article" date="2014" name="Front. Microbiol.">
        <title>High frequency of phylogenetically diverse reductive dehalogenase-homologous genes in deep subseafloor sedimentary metagenomes.</title>
        <authorList>
            <person name="Kawai M."/>
            <person name="Futagami T."/>
            <person name="Toyoda A."/>
            <person name="Takaki Y."/>
            <person name="Nishi S."/>
            <person name="Hori S."/>
            <person name="Arai W."/>
            <person name="Tsubouchi T."/>
            <person name="Morono Y."/>
            <person name="Uchiyama I."/>
            <person name="Ito T."/>
            <person name="Fujiyama A."/>
            <person name="Inagaki F."/>
            <person name="Takami H."/>
        </authorList>
    </citation>
    <scope>NUCLEOTIDE SEQUENCE</scope>
    <source>
        <strain evidence="2">Expedition CK06-06</strain>
    </source>
</reference>
<organism evidence="2">
    <name type="scientific">marine sediment metagenome</name>
    <dbReference type="NCBI Taxonomy" id="412755"/>
    <lineage>
        <taxon>unclassified sequences</taxon>
        <taxon>metagenomes</taxon>
        <taxon>ecological metagenomes</taxon>
    </lineage>
</organism>
<evidence type="ECO:0000256" key="1">
    <source>
        <dbReference type="SAM" id="MobiDB-lite"/>
    </source>
</evidence>
<dbReference type="AlphaFoldDB" id="X1V7U2"/>
<feature type="region of interest" description="Disordered" evidence="1">
    <location>
        <begin position="1"/>
        <end position="29"/>
    </location>
</feature>
<dbReference type="EMBL" id="BARW01018657">
    <property type="protein sequence ID" value="GAJ01145.1"/>
    <property type="molecule type" value="Genomic_DNA"/>
</dbReference>
<accession>X1V7U2</accession>
<protein>
    <submittedName>
        <fullName evidence="2">Uncharacterized protein</fullName>
    </submittedName>
</protein>
<gene>
    <name evidence="2" type="ORF">S12H4_31896</name>
</gene>
<name>X1V7U2_9ZZZZ</name>